<dbReference type="PANTHER" id="PTHR35191">
    <property type="entry name" value="PROPHAGE SIDE TAIL FIBER PROTEIN HOMOLOG STFQ-RELATED"/>
    <property type="match status" value="1"/>
</dbReference>
<dbReference type="Pfam" id="PF12571">
    <property type="entry name" value="Phage_tail_fib"/>
    <property type="match status" value="1"/>
</dbReference>
<evidence type="ECO:0000259" key="1">
    <source>
        <dbReference type="Pfam" id="PF12571"/>
    </source>
</evidence>
<organism evidence="2 3">
    <name type="scientific">Chromobacterium rhizoryzae</name>
    <dbReference type="NCBI Taxonomy" id="1778675"/>
    <lineage>
        <taxon>Bacteria</taxon>
        <taxon>Pseudomonadati</taxon>
        <taxon>Pseudomonadota</taxon>
        <taxon>Betaproteobacteria</taxon>
        <taxon>Neisseriales</taxon>
        <taxon>Chromobacteriaceae</taxon>
        <taxon>Chromobacterium</taxon>
    </lineage>
</organism>
<dbReference type="EMBL" id="CP031968">
    <property type="protein sequence ID" value="AXT48600.1"/>
    <property type="molecule type" value="Genomic_DNA"/>
</dbReference>
<keyword evidence="3" id="KW-1185">Reference proteome</keyword>
<evidence type="ECO:0000313" key="2">
    <source>
        <dbReference type="EMBL" id="AXT48600.1"/>
    </source>
</evidence>
<dbReference type="PANTHER" id="PTHR35191:SF1">
    <property type="entry name" value="PROPHAGE SIDE TAIL FIBER PROTEIN HOMOLOG STFQ-RELATED"/>
    <property type="match status" value="1"/>
</dbReference>
<evidence type="ECO:0000313" key="3">
    <source>
        <dbReference type="Proteomes" id="UP000259465"/>
    </source>
</evidence>
<sequence>MANEFFTLLTASGKAKLAAAQANGAPLQISQMAVGDGDNGGYYTPSESQTALKHETWRGALNHLAVDPNNPNWVVAEAVLPDTVGGFYIREVGLFDSRGDLIAIGKFPESYKPLLAAGSNKQLYVRMILEVSNTAAVTLLVDPSVVLATRSAVDQRIAEELAKRDLPLVALPLPCVATADNRMAVTAAAVAGQGGTVSVPAGVAVSLGQETQAGSGKAGTFVSSAWTSPVLAPGSEYFLRAQLVSGVLTCYVQKGALTDVTPASLKGVANGTVGGGFFSTALDVCLARVITGAAGSVPVVQKVINRGASSWSATMNGSGTVYLPFDPFIKTGRITASTITPHPTQISQVSHGSGGWTGAAYWLGYPSGTGGATANTSSYLNWTGPAAVLITSNNVVGDAVVSTCTGMFEHIAGKSMWQVLQMEHQIGDATGANGDEHLMGEGTKNLLPADYDNGLAISYTNCVNALLTWEVVR</sequence>
<gene>
    <name evidence="2" type="ORF">D1345_21615</name>
</gene>
<dbReference type="InterPro" id="IPR022225">
    <property type="entry name" value="Phage_tail_fibre_N"/>
</dbReference>
<dbReference type="InterPro" id="IPR051934">
    <property type="entry name" value="Phage_Tail_Fiber_Structural"/>
</dbReference>
<name>A0AAD0RW67_9NEIS</name>
<accession>A0AAD0RW67</accession>
<dbReference type="AlphaFoldDB" id="A0AAD0RW67"/>
<reference evidence="2 3" key="1">
    <citation type="submission" date="2018-08" db="EMBL/GenBank/DDBJ databases">
        <title>Complete genome sequence of JP2-74.</title>
        <authorList>
            <person name="Wu L."/>
        </authorList>
    </citation>
    <scope>NUCLEOTIDE SEQUENCE [LARGE SCALE GENOMIC DNA]</scope>
    <source>
        <strain evidence="2 3">JP2-74</strain>
    </source>
</reference>
<dbReference type="KEGG" id="crz:D1345_21615"/>
<feature type="domain" description="Phage tail fibre protein N-terminal" evidence="1">
    <location>
        <begin position="1"/>
        <end position="150"/>
    </location>
</feature>
<proteinExistence type="predicted"/>
<dbReference type="Proteomes" id="UP000259465">
    <property type="component" value="Chromosome"/>
</dbReference>
<dbReference type="RefSeq" id="WP_118268448.1">
    <property type="nucleotide sequence ID" value="NZ_CP031968.1"/>
</dbReference>
<protein>
    <recommendedName>
        <fullName evidence="1">Phage tail fibre protein N-terminal domain-containing protein</fullName>
    </recommendedName>
</protein>